<feature type="domain" description="Lipase" evidence="21">
    <location>
        <begin position="58"/>
        <end position="335"/>
    </location>
</feature>
<dbReference type="PIRSF" id="PIRSF000865">
    <property type="entry name" value="Lipoprotein_lipase_LIPH"/>
    <property type="match status" value="1"/>
</dbReference>
<comment type="catalytic activity">
    <reaction evidence="13">
        <text>1-hexadecanoyl-2-(9Z-octadecenoyl)-sn-glycero-3-phosphate + H2O = 2-(9Z-octadecenoyl)-sn-glycero-3-phosphate + hexadecanoate + H(+)</text>
        <dbReference type="Rhea" id="RHEA:40943"/>
        <dbReference type="ChEBI" id="CHEBI:7896"/>
        <dbReference type="ChEBI" id="CHEBI:15377"/>
        <dbReference type="ChEBI" id="CHEBI:15378"/>
        <dbReference type="ChEBI" id="CHEBI:64839"/>
        <dbReference type="ChEBI" id="CHEBI:77593"/>
    </reaction>
    <physiologicalReaction direction="left-to-right" evidence="13">
        <dbReference type="Rhea" id="RHEA:40944"/>
    </physiologicalReaction>
</comment>
<evidence type="ECO:0000256" key="1">
    <source>
        <dbReference type="ARBA" id="ARBA00004236"/>
    </source>
</evidence>
<dbReference type="Pfam" id="PF00151">
    <property type="entry name" value="Lipase"/>
    <property type="match status" value="1"/>
</dbReference>
<dbReference type="GO" id="GO:0005615">
    <property type="term" value="C:extracellular space"/>
    <property type="evidence" value="ECO:0007669"/>
    <property type="project" value="TreeGrafter"/>
</dbReference>
<comment type="subunit">
    <text evidence="15">Interacts with TTMP/C3orf52.</text>
</comment>
<dbReference type="GO" id="GO:0052689">
    <property type="term" value="F:carboxylic ester hydrolase activity"/>
    <property type="evidence" value="ECO:0007669"/>
    <property type="project" value="InterPro"/>
</dbReference>
<feature type="binding site" evidence="18">
    <location>
        <position position="216"/>
    </location>
    <ligand>
        <name>Ca(2+)</name>
        <dbReference type="ChEBI" id="CHEBI:29108"/>
    </ligand>
</feature>
<evidence type="ECO:0000256" key="5">
    <source>
        <dbReference type="ARBA" id="ARBA00022525"/>
    </source>
</evidence>
<evidence type="ECO:0000256" key="18">
    <source>
        <dbReference type="PIRSR" id="PIRSR000865-2"/>
    </source>
</evidence>
<evidence type="ECO:0000313" key="23">
    <source>
        <dbReference type="RefSeq" id="XP_004842255.1"/>
    </source>
</evidence>
<keyword evidence="11" id="KW-1015">Disulfide bond</keyword>
<dbReference type="GO" id="GO:0005886">
    <property type="term" value="C:plasma membrane"/>
    <property type="evidence" value="ECO:0007669"/>
    <property type="project" value="UniProtKB-SubCell"/>
</dbReference>
<reference evidence="23" key="1">
    <citation type="submission" date="2025-08" db="UniProtKB">
        <authorList>
            <consortium name="RefSeq"/>
        </authorList>
    </citation>
    <scope>IDENTIFICATION</scope>
</reference>
<evidence type="ECO:0000256" key="3">
    <source>
        <dbReference type="ARBA" id="ARBA00010701"/>
    </source>
</evidence>
<evidence type="ECO:0000256" key="6">
    <source>
        <dbReference type="ARBA" id="ARBA00022729"/>
    </source>
</evidence>
<evidence type="ECO:0000256" key="14">
    <source>
        <dbReference type="ARBA" id="ARBA00049600"/>
    </source>
</evidence>
<feature type="binding site" evidence="18">
    <location>
        <position position="219"/>
    </location>
    <ligand>
        <name>Ca(2+)</name>
        <dbReference type="ChEBI" id="CHEBI:29108"/>
    </ligand>
</feature>
<dbReference type="InterPro" id="IPR013818">
    <property type="entry name" value="Lipase"/>
</dbReference>
<evidence type="ECO:0000256" key="4">
    <source>
        <dbReference type="ARBA" id="ARBA00022475"/>
    </source>
</evidence>
<evidence type="ECO:0000256" key="11">
    <source>
        <dbReference type="ARBA" id="ARBA00023157"/>
    </source>
</evidence>
<feature type="active site" description="Nucleophile" evidence="17">
    <location>
        <position position="176"/>
    </location>
</feature>
<dbReference type="GO" id="GO:0016042">
    <property type="term" value="P:lipid catabolic process"/>
    <property type="evidence" value="ECO:0007669"/>
    <property type="project" value="UniProtKB-KW"/>
</dbReference>
<dbReference type="CTD" id="149998"/>
<evidence type="ECO:0000256" key="19">
    <source>
        <dbReference type="RuleBase" id="RU004262"/>
    </source>
</evidence>
<dbReference type="GeneID" id="101711749"/>
<evidence type="ECO:0000259" key="21">
    <source>
        <dbReference type="Pfam" id="PF00151"/>
    </source>
</evidence>
<evidence type="ECO:0000256" key="17">
    <source>
        <dbReference type="PIRSR" id="PIRSR000865-1"/>
    </source>
</evidence>
<dbReference type="Gene3D" id="3.40.50.1820">
    <property type="entry name" value="alpha/beta hydrolase"/>
    <property type="match status" value="1"/>
</dbReference>
<dbReference type="SUPFAM" id="SSF53474">
    <property type="entry name" value="alpha/beta-Hydrolases"/>
    <property type="match status" value="1"/>
</dbReference>
<keyword evidence="12" id="KW-0325">Glycoprotein</keyword>
<evidence type="ECO:0000256" key="16">
    <source>
        <dbReference type="ARBA" id="ARBA00071192"/>
    </source>
</evidence>
<dbReference type="PANTHER" id="PTHR11610">
    <property type="entry name" value="LIPASE"/>
    <property type="match status" value="1"/>
</dbReference>
<keyword evidence="6 20" id="KW-0732">Signal</keyword>
<dbReference type="GO" id="GO:0008201">
    <property type="term" value="F:heparin binding"/>
    <property type="evidence" value="ECO:0007669"/>
    <property type="project" value="UniProtKB-ARBA"/>
</dbReference>
<dbReference type="CDD" id="cd00707">
    <property type="entry name" value="Pancreat_lipase_like"/>
    <property type="match status" value="1"/>
</dbReference>
<keyword evidence="9" id="KW-0443">Lipid metabolism</keyword>
<comment type="similarity">
    <text evidence="3 19">Belongs to the AB hydrolase superfamily. Lipase family.</text>
</comment>
<keyword evidence="8" id="KW-0442">Lipid degradation</keyword>
<keyword evidence="10" id="KW-0472">Membrane</keyword>
<comment type="function">
    <text evidence="14">Hydrolyzes specifically phosphatidic acid (PA) to produce 2-acyl lysophosphatidic acid (LPA; a potent bioactive lipid mediator) and fatty acid. Does not hydrolyze other phospholipids, like phosphatidylserine (PS), phosphatidylcholine (PC) and phosphatidylethanolamine (PE) or triacylglycerol (TG).</text>
</comment>
<dbReference type="FunFam" id="3.40.50.1820:FF:000063">
    <property type="entry name" value="Lipase member H"/>
    <property type="match status" value="1"/>
</dbReference>
<evidence type="ECO:0000256" key="20">
    <source>
        <dbReference type="SAM" id="SignalP"/>
    </source>
</evidence>
<gene>
    <name evidence="23" type="primary">Lipi</name>
</gene>
<feature type="binding site" evidence="18">
    <location>
        <position position="214"/>
    </location>
    <ligand>
        <name>Ca(2+)</name>
        <dbReference type="ChEBI" id="CHEBI:29108"/>
    </ligand>
</feature>
<dbReference type="RefSeq" id="XP_004842255.1">
    <property type="nucleotide sequence ID" value="XM_004842198.2"/>
</dbReference>
<evidence type="ECO:0000256" key="10">
    <source>
        <dbReference type="ARBA" id="ARBA00023136"/>
    </source>
</evidence>
<keyword evidence="18" id="KW-0479">Metal-binding</keyword>
<keyword evidence="22" id="KW-1185">Reference proteome</keyword>
<keyword evidence="18" id="KW-0106">Calcium</keyword>
<evidence type="ECO:0000256" key="9">
    <source>
        <dbReference type="ARBA" id="ARBA00023098"/>
    </source>
</evidence>
<dbReference type="GO" id="GO:0046872">
    <property type="term" value="F:metal ion binding"/>
    <property type="evidence" value="ECO:0007669"/>
    <property type="project" value="UniProtKB-KW"/>
</dbReference>
<keyword evidence="4" id="KW-1003">Cell membrane</keyword>
<evidence type="ECO:0000313" key="22">
    <source>
        <dbReference type="Proteomes" id="UP000694906"/>
    </source>
</evidence>
<keyword evidence="5" id="KW-0964">Secreted</keyword>
<dbReference type="KEGG" id="hgl:101711749"/>
<evidence type="ECO:0000256" key="7">
    <source>
        <dbReference type="ARBA" id="ARBA00022801"/>
    </source>
</evidence>
<dbReference type="PANTHER" id="PTHR11610:SF103">
    <property type="entry name" value="LIPASE MEMBER I"/>
    <property type="match status" value="1"/>
</dbReference>
<proteinExistence type="inferred from homology"/>
<evidence type="ECO:0000256" key="13">
    <source>
        <dbReference type="ARBA" id="ARBA00048637"/>
    </source>
</evidence>
<evidence type="ECO:0000256" key="12">
    <source>
        <dbReference type="ARBA" id="ARBA00023180"/>
    </source>
</evidence>
<dbReference type="InterPro" id="IPR016272">
    <property type="entry name" value="Lipase_LIPH"/>
</dbReference>
<evidence type="ECO:0000256" key="2">
    <source>
        <dbReference type="ARBA" id="ARBA00004613"/>
    </source>
</evidence>
<accession>A0AAX6P2P8</accession>
<dbReference type="GO" id="GO:0006654">
    <property type="term" value="P:phosphatidic acid biosynthetic process"/>
    <property type="evidence" value="ECO:0007669"/>
    <property type="project" value="UniProtKB-ARBA"/>
</dbReference>
<dbReference type="GO" id="GO:0004620">
    <property type="term" value="F:phospholipase activity"/>
    <property type="evidence" value="ECO:0007669"/>
    <property type="project" value="UniProtKB-ARBA"/>
</dbReference>
<protein>
    <recommendedName>
        <fullName evidence="16">Lipase member H</fullName>
    </recommendedName>
</protein>
<evidence type="ECO:0000256" key="8">
    <source>
        <dbReference type="ARBA" id="ARBA00022963"/>
    </source>
</evidence>
<comment type="subcellular location">
    <subcellularLocation>
        <location evidence="1">Cell membrane</location>
    </subcellularLocation>
    <subcellularLocation>
        <location evidence="2">Secreted</location>
    </subcellularLocation>
</comment>
<feature type="chain" id="PRO_5043646362" description="Lipase member H" evidence="20">
    <location>
        <begin position="19"/>
        <end position="477"/>
    </location>
</feature>
<dbReference type="AlphaFoldDB" id="A0AAX6P2P8"/>
<dbReference type="PRINTS" id="PR00821">
    <property type="entry name" value="TAGLIPASE"/>
</dbReference>
<feature type="active site" description="Charge relay system" evidence="17">
    <location>
        <position position="270"/>
    </location>
</feature>
<feature type="signal peptide" evidence="20">
    <location>
        <begin position="1"/>
        <end position="18"/>
    </location>
</feature>
<keyword evidence="7" id="KW-0378">Hydrolase</keyword>
<name>A0AAX6P2P8_HETGA</name>
<dbReference type="Proteomes" id="UP000694906">
    <property type="component" value="Unplaced"/>
</dbReference>
<sequence>MRVYIFLCLMCWVQPGYFSLSTKSTPVSGKSVENKRVCLEFSKLNVKDSFKELFIPRLKIILMLYTRNNLNCAEPLFEHNNSLNINFNKHKKTVWLIHGYRPMGSTPSWLHKFVWILLNKEDLNLIVVDWNQGAATFIYNRAVKNTRKVAEILSRYIQNLLMQGASLGNFHFIGMSLGAHICGFVGKIFHGELGRITGLDPAGPKFSGKPSNSRLDYTDAKFVDVIHSDTKGLGIQEPLGHVDFYPNGGKKQLGCPSSIFSGIEYIKCDHQRAVHLFMAALKTNCSFVSFPCHSYKDYKTSLCVDCGSYQKNSCPRLGYYAEQWKHSLETRMKTWPLRITAFFDTNGKYPFCAYYFVLSIIALDESMNDGYISFKLLNKLGMAENSRLYEKSNRFYKLQEVKILAQFLNDVVNISSIVLRYFQSSNFQCPTSKHRIQRLMLKSLTYPERPPVCSYNFVLKESEELFLKPVACTKKNT</sequence>
<feature type="active site" description="Charge relay system" evidence="17">
    <location>
        <position position="200"/>
    </location>
</feature>
<organism evidence="22 23">
    <name type="scientific">Heterocephalus glaber</name>
    <name type="common">Naked mole rat</name>
    <dbReference type="NCBI Taxonomy" id="10181"/>
    <lineage>
        <taxon>Eukaryota</taxon>
        <taxon>Metazoa</taxon>
        <taxon>Chordata</taxon>
        <taxon>Craniata</taxon>
        <taxon>Vertebrata</taxon>
        <taxon>Euteleostomi</taxon>
        <taxon>Mammalia</taxon>
        <taxon>Eutheria</taxon>
        <taxon>Euarchontoglires</taxon>
        <taxon>Glires</taxon>
        <taxon>Rodentia</taxon>
        <taxon>Hystricomorpha</taxon>
        <taxon>Bathyergidae</taxon>
        <taxon>Heterocephalus</taxon>
    </lineage>
</organism>
<dbReference type="InterPro" id="IPR029058">
    <property type="entry name" value="AB_hydrolase_fold"/>
</dbReference>
<dbReference type="InterPro" id="IPR000734">
    <property type="entry name" value="TAG_lipase"/>
</dbReference>
<dbReference type="InterPro" id="IPR033906">
    <property type="entry name" value="Lipase_N"/>
</dbReference>
<evidence type="ECO:0000256" key="15">
    <source>
        <dbReference type="ARBA" id="ARBA00065034"/>
    </source>
</evidence>